<dbReference type="EMBL" id="JAUEPS010000038">
    <property type="protein sequence ID" value="KAK0449656.1"/>
    <property type="molecule type" value="Genomic_DNA"/>
</dbReference>
<dbReference type="RefSeq" id="XP_060326948.1">
    <property type="nucleotide sequence ID" value="XM_060474017.1"/>
</dbReference>
<protein>
    <recommendedName>
        <fullName evidence="1">Sin3 C-terminal domain-containing protein</fullName>
    </recommendedName>
</protein>
<dbReference type="GeneID" id="85357565"/>
<reference evidence="2" key="1">
    <citation type="submission" date="2023-06" db="EMBL/GenBank/DDBJ databases">
        <authorList>
            <consortium name="Lawrence Berkeley National Laboratory"/>
            <person name="Ahrendt S."/>
            <person name="Sahu N."/>
            <person name="Indic B."/>
            <person name="Wong-Bajracharya J."/>
            <person name="Merenyi Z."/>
            <person name="Ke H.-M."/>
            <person name="Monk M."/>
            <person name="Kocsube S."/>
            <person name="Drula E."/>
            <person name="Lipzen A."/>
            <person name="Balint B."/>
            <person name="Henrissat B."/>
            <person name="Andreopoulos B."/>
            <person name="Martin F.M."/>
            <person name="Harder C.B."/>
            <person name="Rigling D."/>
            <person name="Ford K.L."/>
            <person name="Foster G.D."/>
            <person name="Pangilinan J."/>
            <person name="Papanicolaou A."/>
            <person name="Barry K."/>
            <person name="LaButti K."/>
            <person name="Viragh M."/>
            <person name="Koriabine M."/>
            <person name="Yan M."/>
            <person name="Riley R."/>
            <person name="Champramary S."/>
            <person name="Plett K.L."/>
            <person name="Tsai I.J."/>
            <person name="Slot J."/>
            <person name="Sipos G."/>
            <person name="Plett J."/>
            <person name="Nagy L.G."/>
            <person name="Grigoriev I.V."/>
        </authorList>
    </citation>
    <scope>NUCLEOTIDE SEQUENCE</scope>
    <source>
        <strain evidence="2">CCBAS 213</strain>
    </source>
</reference>
<comment type="caution">
    <text evidence="2">The sequence shown here is derived from an EMBL/GenBank/DDBJ whole genome shotgun (WGS) entry which is preliminary data.</text>
</comment>
<evidence type="ECO:0000313" key="2">
    <source>
        <dbReference type="EMBL" id="KAK0449656.1"/>
    </source>
</evidence>
<sequence>PAFEEQMRLMFGVKEAYKIFTIDKLIGSIIKQIQVILADSKSQELQETLKRDRSIPSLTMQDYMNNRHNAQRCLGRIRIYRNMELTRWEQLPESKKMTLQLIGKDDSSFDDSEVLTGRWQAYIKSYAQTGLTTDVSQTKIMRPFLQKNLSATIPAEANIKTSDGLKIKVCDYLWKIRQQEDVQKASENLRARNVLRKK</sequence>
<accession>A0AA39MWI4</accession>
<proteinExistence type="predicted"/>
<feature type="non-terminal residue" evidence="2">
    <location>
        <position position="198"/>
    </location>
</feature>
<gene>
    <name evidence="2" type="ORF">EV420DRAFT_1565242</name>
</gene>
<dbReference type="AlphaFoldDB" id="A0AA39MWI4"/>
<evidence type="ECO:0000259" key="1">
    <source>
        <dbReference type="Pfam" id="PF16879"/>
    </source>
</evidence>
<name>A0AA39MWI4_ARMTA</name>
<keyword evidence="3" id="KW-1185">Reference proteome</keyword>
<evidence type="ECO:0000313" key="3">
    <source>
        <dbReference type="Proteomes" id="UP001175211"/>
    </source>
</evidence>
<organism evidence="2 3">
    <name type="scientific">Armillaria tabescens</name>
    <name type="common">Ringless honey mushroom</name>
    <name type="synonym">Agaricus tabescens</name>
    <dbReference type="NCBI Taxonomy" id="1929756"/>
    <lineage>
        <taxon>Eukaryota</taxon>
        <taxon>Fungi</taxon>
        <taxon>Dikarya</taxon>
        <taxon>Basidiomycota</taxon>
        <taxon>Agaricomycotina</taxon>
        <taxon>Agaricomycetes</taxon>
        <taxon>Agaricomycetidae</taxon>
        <taxon>Agaricales</taxon>
        <taxon>Marasmiineae</taxon>
        <taxon>Physalacriaceae</taxon>
        <taxon>Desarmillaria</taxon>
    </lineage>
</organism>
<dbReference type="Pfam" id="PF16879">
    <property type="entry name" value="Sin3a_C"/>
    <property type="match status" value="1"/>
</dbReference>
<dbReference type="InterPro" id="IPR031693">
    <property type="entry name" value="Sin3_C"/>
</dbReference>
<feature type="domain" description="Sin3 C-terminal" evidence="1">
    <location>
        <begin position="2"/>
        <end position="170"/>
    </location>
</feature>
<dbReference type="Proteomes" id="UP001175211">
    <property type="component" value="Unassembled WGS sequence"/>
</dbReference>